<organism evidence="1">
    <name type="scientific">marine metagenome</name>
    <dbReference type="NCBI Taxonomy" id="408172"/>
    <lineage>
        <taxon>unclassified sequences</taxon>
        <taxon>metagenomes</taxon>
        <taxon>ecological metagenomes</taxon>
    </lineage>
</organism>
<evidence type="ECO:0000313" key="1">
    <source>
        <dbReference type="EMBL" id="SVD27098.1"/>
    </source>
</evidence>
<evidence type="ECO:0008006" key="2">
    <source>
        <dbReference type="Google" id="ProtNLM"/>
    </source>
</evidence>
<dbReference type="AlphaFoldDB" id="A0A382U0A2"/>
<gene>
    <name evidence="1" type="ORF">METZ01_LOCUS379952</name>
</gene>
<reference evidence="1" key="1">
    <citation type="submission" date="2018-05" db="EMBL/GenBank/DDBJ databases">
        <authorList>
            <person name="Lanie J.A."/>
            <person name="Ng W.-L."/>
            <person name="Kazmierczak K.M."/>
            <person name="Andrzejewski T.M."/>
            <person name="Davidsen T.M."/>
            <person name="Wayne K.J."/>
            <person name="Tettelin H."/>
            <person name="Glass J.I."/>
            <person name="Rusch D."/>
            <person name="Podicherti R."/>
            <person name="Tsui H.-C.T."/>
            <person name="Winkler M.E."/>
        </authorList>
    </citation>
    <scope>NUCLEOTIDE SEQUENCE</scope>
</reference>
<dbReference type="EMBL" id="UINC01140133">
    <property type="protein sequence ID" value="SVD27098.1"/>
    <property type="molecule type" value="Genomic_DNA"/>
</dbReference>
<protein>
    <recommendedName>
        <fullName evidence="2">DUF2279 domain-containing protein</fullName>
    </recommendedName>
</protein>
<accession>A0A382U0A2</accession>
<dbReference type="InterPro" id="IPR018736">
    <property type="entry name" value="DUF2279_periplasmic_lipo"/>
</dbReference>
<proteinExistence type="predicted"/>
<dbReference type="Pfam" id="PF10043">
    <property type="entry name" value="DUF2279"/>
    <property type="match status" value="1"/>
</dbReference>
<sequence>MAIQGAIIVGGAIFWNYSERWTGEFAVENEGWFGKNSYNGGADKLGHAYTWSLLTRALIHNYERNGFSKKASAFWGFMIPAFNGVVIELLDGYTDYNASTEDILFNLLGSGLGAYLYLHPALDETIHLDWSYIPSSDFRDNIKRDFTTDYAGQMVTLEVNGIGMRKMFGQQKPLPTDYLQVGLSYYSRGYSGELETNKQRVVGLTMGINFQAFFKKESRIRTFVKYYKIPYSFMGVFQELNSHATGVKYGNGVFNY</sequence>
<name>A0A382U0A2_9ZZZZ</name>